<dbReference type="Pfam" id="PF03734">
    <property type="entry name" value="YkuD"/>
    <property type="match status" value="1"/>
</dbReference>
<evidence type="ECO:0000256" key="6">
    <source>
        <dbReference type="ARBA" id="ARBA00023316"/>
    </source>
</evidence>
<evidence type="ECO:0000256" key="7">
    <source>
        <dbReference type="PROSITE-ProRule" id="PRU01373"/>
    </source>
</evidence>
<sequence>MMNNEQKSAIYTGIKRIFFPALPVMMMTVVSCTAQSGDRQPRNNNHHKPVETAPAAISRQQELRCSPGFDTAALRHSVDSLVVYKAHRTMDAYAGRRKLKTYVISLGQAPEGPKQRKGDLKTPEGLYCIDGRNAASAYHRNLSVSYPNAADRSNARRKGYATGGDIKIHGLPQQRRHAPEAYLYSDWTWGCIAVSDREIEELFTYVQPGTPILIEP</sequence>
<keyword evidence="6 7" id="KW-0961">Cell wall biogenesis/degradation</keyword>
<proteinExistence type="inferred from homology"/>
<dbReference type="InterPro" id="IPR005490">
    <property type="entry name" value="LD_TPept_cat_dom"/>
</dbReference>
<dbReference type="PROSITE" id="PS52029">
    <property type="entry name" value="LD_TPASE"/>
    <property type="match status" value="1"/>
</dbReference>
<feature type="active site" description="Nucleophile" evidence="7">
    <location>
        <position position="191"/>
    </location>
</feature>
<dbReference type="GO" id="GO:0008360">
    <property type="term" value="P:regulation of cell shape"/>
    <property type="evidence" value="ECO:0007669"/>
    <property type="project" value="UniProtKB-UniRule"/>
</dbReference>
<name>A0A2P8D440_9BACT</name>
<evidence type="ECO:0000313" key="10">
    <source>
        <dbReference type="Proteomes" id="UP000240572"/>
    </source>
</evidence>
<keyword evidence="4 7" id="KW-0133">Cell shape</keyword>
<evidence type="ECO:0000256" key="2">
    <source>
        <dbReference type="ARBA" id="ARBA00005992"/>
    </source>
</evidence>
<feature type="domain" description="L,D-TPase catalytic" evidence="8">
    <location>
        <begin position="79"/>
        <end position="215"/>
    </location>
</feature>
<evidence type="ECO:0000256" key="5">
    <source>
        <dbReference type="ARBA" id="ARBA00022984"/>
    </source>
</evidence>
<evidence type="ECO:0000313" key="9">
    <source>
        <dbReference type="EMBL" id="PSK91976.1"/>
    </source>
</evidence>
<comment type="similarity">
    <text evidence="2">Belongs to the YkuD family.</text>
</comment>
<evidence type="ECO:0000256" key="1">
    <source>
        <dbReference type="ARBA" id="ARBA00004752"/>
    </source>
</evidence>
<dbReference type="CDD" id="cd16913">
    <property type="entry name" value="YkuD_like"/>
    <property type="match status" value="1"/>
</dbReference>
<dbReference type="RefSeq" id="WP_181358448.1">
    <property type="nucleotide sequence ID" value="NZ_PYGD01000004.1"/>
</dbReference>
<keyword evidence="3" id="KW-0808">Transferase</keyword>
<comment type="pathway">
    <text evidence="1 7">Cell wall biogenesis; peptidoglycan biosynthesis.</text>
</comment>
<protein>
    <submittedName>
        <fullName evidence="9">L,D-transpeptidase-like protein</fullName>
    </submittedName>
</protein>
<reference evidence="9 10" key="1">
    <citation type="submission" date="2018-03" db="EMBL/GenBank/DDBJ databases">
        <title>Genomic Encyclopedia of Type Strains, Phase III (KMG-III): the genomes of soil and plant-associated and newly described type strains.</title>
        <authorList>
            <person name="Whitman W."/>
        </authorList>
    </citation>
    <scope>NUCLEOTIDE SEQUENCE [LARGE SCALE GENOMIC DNA]</scope>
    <source>
        <strain evidence="9 10">CGMCC 1.12700</strain>
    </source>
</reference>
<dbReference type="EMBL" id="PYGD01000004">
    <property type="protein sequence ID" value="PSK91976.1"/>
    <property type="molecule type" value="Genomic_DNA"/>
</dbReference>
<dbReference type="GO" id="GO:0009252">
    <property type="term" value="P:peptidoglycan biosynthetic process"/>
    <property type="evidence" value="ECO:0007669"/>
    <property type="project" value="UniProtKB-UniPathway"/>
</dbReference>
<evidence type="ECO:0000256" key="3">
    <source>
        <dbReference type="ARBA" id="ARBA00022679"/>
    </source>
</evidence>
<dbReference type="SUPFAM" id="SSF141523">
    <property type="entry name" value="L,D-transpeptidase catalytic domain-like"/>
    <property type="match status" value="1"/>
</dbReference>
<comment type="caution">
    <text evidence="9">The sequence shown here is derived from an EMBL/GenBank/DDBJ whole genome shotgun (WGS) entry which is preliminary data.</text>
</comment>
<dbReference type="GO" id="GO:0071555">
    <property type="term" value="P:cell wall organization"/>
    <property type="evidence" value="ECO:0007669"/>
    <property type="project" value="UniProtKB-UniRule"/>
</dbReference>
<dbReference type="GO" id="GO:0004180">
    <property type="term" value="F:carboxypeptidase activity"/>
    <property type="evidence" value="ECO:0007669"/>
    <property type="project" value="UniProtKB-ARBA"/>
</dbReference>
<dbReference type="PANTHER" id="PTHR36699">
    <property type="entry name" value="LD-TRANSPEPTIDASE"/>
    <property type="match status" value="1"/>
</dbReference>
<organism evidence="9 10">
    <name type="scientific">Taibaiella chishuiensis</name>
    <dbReference type="NCBI Taxonomy" id="1434707"/>
    <lineage>
        <taxon>Bacteria</taxon>
        <taxon>Pseudomonadati</taxon>
        <taxon>Bacteroidota</taxon>
        <taxon>Chitinophagia</taxon>
        <taxon>Chitinophagales</taxon>
        <taxon>Chitinophagaceae</taxon>
        <taxon>Taibaiella</taxon>
    </lineage>
</organism>
<dbReference type="Proteomes" id="UP000240572">
    <property type="component" value="Unassembled WGS sequence"/>
</dbReference>
<dbReference type="InterPro" id="IPR038063">
    <property type="entry name" value="Transpep_catalytic_dom"/>
</dbReference>
<keyword evidence="5 7" id="KW-0573">Peptidoglycan synthesis</keyword>
<accession>A0A2P8D440</accession>
<dbReference type="UniPathway" id="UPA00219"/>
<feature type="active site" description="Proton donor/acceptor" evidence="7">
    <location>
        <position position="169"/>
    </location>
</feature>
<evidence type="ECO:0000259" key="8">
    <source>
        <dbReference type="PROSITE" id="PS52029"/>
    </source>
</evidence>
<dbReference type="GO" id="GO:0016740">
    <property type="term" value="F:transferase activity"/>
    <property type="evidence" value="ECO:0007669"/>
    <property type="project" value="UniProtKB-KW"/>
</dbReference>
<dbReference type="AlphaFoldDB" id="A0A2P8D440"/>
<evidence type="ECO:0000256" key="4">
    <source>
        <dbReference type="ARBA" id="ARBA00022960"/>
    </source>
</evidence>
<dbReference type="PANTHER" id="PTHR36699:SF1">
    <property type="entry name" value="L,D-TRANSPEPTIDASE YAFK-RELATED"/>
    <property type="match status" value="1"/>
</dbReference>
<keyword evidence="10" id="KW-1185">Reference proteome</keyword>
<dbReference type="PROSITE" id="PS51257">
    <property type="entry name" value="PROKAR_LIPOPROTEIN"/>
    <property type="match status" value="1"/>
</dbReference>
<gene>
    <name evidence="9" type="ORF">B0I18_10470</name>
</gene>
<dbReference type="Gene3D" id="2.40.440.10">
    <property type="entry name" value="L,D-transpeptidase catalytic domain-like"/>
    <property type="match status" value="1"/>
</dbReference>